<protein>
    <submittedName>
        <fullName evidence="3">Acyltransferase family protein</fullName>
    </submittedName>
</protein>
<keyword evidence="3" id="KW-0808">Transferase</keyword>
<evidence type="ECO:0000313" key="3">
    <source>
        <dbReference type="EMBL" id="QEH33327.1"/>
    </source>
</evidence>
<feature type="transmembrane region" description="Helical" evidence="1">
    <location>
        <begin position="333"/>
        <end position="352"/>
    </location>
</feature>
<proteinExistence type="predicted"/>
<sequence>MWTEPGGSTRPKLPALSGVRIFAAVHIYLFHVKQAHDAGLLTFGIIERLPACLTRLMSRGYVSTGFFFELSGFLLAYAYLDGRGRLKMSAGRFWRGRLFRLYPLYLLSLVLLIPAPALLPFTARHATPLEIAGGVATSLTMVQAWFPPFALWWNAPAWALSAFAAFYAAFPLAGRLTLGMDRSRLLRLAGLMAFLAWLPPALYLTVDPYGDAWTVRSIDLGGTWLTVLRFHPLSWLPQFLAGVLLGRWFGLGIDREEIEVRTSAAAPRTSAGDLVMLGMFAGLALVPGIPYVPLRHGLLAPALLVVIVDLARGRGLLAWGLSNHLFARASEASFPLFALQMPAGLWFCVFFVDSAKGSTGQLLGMISWTLGASMLWVGLSSLNAGRIKRAVQEKPRCLNHEPPGPMLSHPIVAARKAYVREDGVAS</sequence>
<feature type="transmembrane region" description="Helical" evidence="1">
    <location>
        <begin position="274"/>
        <end position="292"/>
    </location>
</feature>
<accession>A0A5B9VZD8</accession>
<feature type="domain" description="Acyltransferase 3" evidence="2">
    <location>
        <begin position="15"/>
        <end position="355"/>
    </location>
</feature>
<evidence type="ECO:0000256" key="1">
    <source>
        <dbReference type="SAM" id="Phobius"/>
    </source>
</evidence>
<evidence type="ECO:0000259" key="2">
    <source>
        <dbReference type="Pfam" id="PF01757"/>
    </source>
</evidence>
<keyword evidence="1" id="KW-0812">Transmembrane</keyword>
<organism evidence="3 4">
    <name type="scientific">Aquisphaera giovannonii</name>
    <dbReference type="NCBI Taxonomy" id="406548"/>
    <lineage>
        <taxon>Bacteria</taxon>
        <taxon>Pseudomonadati</taxon>
        <taxon>Planctomycetota</taxon>
        <taxon>Planctomycetia</taxon>
        <taxon>Isosphaerales</taxon>
        <taxon>Isosphaeraceae</taxon>
        <taxon>Aquisphaera</taxon>
    </lineage>
</organism>
<evidence type="ECO:0000313" key="4">
    <source>
        <dbReference type="Proteomes" id="UP000324233"/>
    </source>
</evidence>
<keyword evidence="1" id="KW-1133">Transmembrane helix</keyword>
<dbReference type="KEGG" id="agv:OJF2_18280"/>
<dbReference type="InterPro" id="IPR002656">
    <property type="entry name" value="Acyl_transf_3_dom"/>
</dbReference>
<feature type="transmembrane region" description="Helical" evidence="1">
    <location>
        <begin position="60"/>
        <end position="80"/>
    </location>
</feature>
<feature type="transmembrane region" description="Helical" evidence="1">
    <location>
        <begin position="185"/>
        <end position="206"/>
    </location>
</feature>
<feature type="transmembrane region" description="Helical" evidence="1">
    <location>
        <begin position="358"/>
        <end position="379"/>
    </location>
</feature>
<reference evidence="3 4" key="1">
    <citation type="submission" date="2019-08" db="EMBL/GenBank/DDBJ databases">
        <title>Deep-cultivation of Planctomycetes and their phenomic and genomic characterization uncovers novel biology.</title>
        <authorList>
            <person name="Wiegand S."/>
            <person name="Jogler M."/>
            <person name="Boedeker C."/>
            <person name="Pinto D."/>
            <person name="Vollmers J."/>
            <person name="Rivas-Marin E."/>
            <person name="Kohn T."/>
            <person name="Peeters S.H."/>
            <person name="Heuer A."/>
            <person name="Rast P."/>
            <person name="Oberbeckmann S."/>
            <person name="Bunk B."/>
            <person name="Jeske O."/>
            <person name="Meyerdierks A."/>
            <person name="Storesund J.E."/>
            <person name="Kallscheuer N."/>
            <person name="Luecker S."/>
            <person name="Lage O.M."/>
            <person name="Pohl T."/>
            <person name="Merkel B.J."/>
            <person name="Hornburger P."/>
            <person name="Mueller R.-W."/>
            <person name="Bruemmer F."/>
            <person name="Labrenz M."/>
            <person name="Spormann A.M."/>
            <person name="Op den Camp H."/>
            <person name="Overmann J."/>
            <person name="Amann R."/>
            <person name="Jetten M.S.M."/>
            <person name="Mascher T."/>
            <person name="Medema M.H."/>
            <person name="Devos D.P."/>
            <person name="Kaster A.-K."/>
            <person name="Ovreas L."/>
            <person name="Rohde M."/>
            <person name="Galperin M.Y."/>
            <person name="Jogler C."/>
        </authorList>
    </citation>
    <scope>NUCLEOTIDE SEQUENCE [LARGE SCALE GENOMIC DNA]</scope>
    <source>
        <strain evidence="3 4">OJF2</strain>
    </source>
</reference>
<dbReference type="Proteomes" id="UP000324233">
    <property type="component" value="Chromosome"/>
</dbReference>
<keyword evidence="3" id="KW-0012">Acyltransferase</keyword>
<feature type="transmembrane region" description="Helical" evidence="1">
    <location>
        <begin position="151"/>
        <end position="173"/>
    </location>
</feature>
<dbReference type="Pfam" id="PF01757">
    <property type="entry name" value="Acyl_transf_3"/>
    <property type="match status" value="1"/>
</dbReference>
<keyword evidence="4" id="KW-1185">Reference proteome</keyword>
<gene>
    <name evidence="3" type="ORF">OJF2_18280</name>
</gene>
<feature type="transmembrane region" description="Helical" evidence="1">
    <location>
        <begin position="101"/>
        <end position="119"/>
    </location>
</feature>
<feature type="transmembrane region" description="Helical" evidence="1">
    <location>
        <begin position="235"/>
        <end position="253"/>
    </location>
</feature>
<dbReference type="EMBL" id="CP042997">
    <property type="protein sequence ID" value="QEH33327.1"/>
    <property type="molecule type" value="Genomic_DNA"/>
</dbReference>
<feature type="transmembrane region" description="Helical" evidence="1">
    <location>
        <begin position="298"/>
        <end position="321"/>
    </location>
</feature>
<dbReference type="AlphaFoldDB" id="A0A5B9VZD8"/>
<dbReference type="GO" id="GO:0016747">
    <property type="term" value="F:acyltransferase activity, transferring groups other than amino-acyl groups"/>
    <property type="evidence" value="ECO:0007669"/>
    <property type="project" value="InterPro"/>
</dbReference>
<name>A0A5B9VZD8_9BACT</name>
<dbReference type="RefSeq" id="WP_168221684.1">
    <property type="nucleotide sequence ID" value="NZ_CP042997.1"/>
</dbReference>
<keyword evidence="1" id="KW-0472">Membrane</keyword>